<proteinExistence type="predicted"/>
<dbReference type="AlphaFoldDB" id="A0A7X0U8L7"/>
<accession>A0A7X0U8L7</accession>
<evidence type="ECO:0000313" key="2">
    <source>
        <dbReference type="Proteomes" id="UP000575083"/>
    </source>
</evidence>
<comment type="caution">
    <text evidence="1">The sequence shown here is derived from an EMBL/GenBank/DDBJ whole genome shotgun (WGS) entry which is preliminary data.</text>
</comment>
<keyword evidence="2" id="KW-1185">Reference proteome</keyword>
<dbReference type="RefSeq" id="WP_184856323.1">
    <property type="nucleotide sequence ID" value="NZ_JACHLK010000002.1"/>
</dbReference>
<sequence length="120" mass="13061">MPRSGKEIAINHAPGQDQLQKVRCYTLFFPGGRVYAGDTEGHLIALALVSHRHGRYSYTLEGNGFTAGGLDSAHALLEAIARQLTAEYVEAQFHHSPDLARADVFDLTAGPHLNIRLPIA</sequence>
<gene>
    <name evidence="1" type="ORF">HNP48_001578</name>
</gene>
<organism evidence="1 2">
    <name type="scientific">Acidovorax soli</name>
    <dbReference type="NCBI Taxonomy" id="592050"/>
    <lineage>
        <taxon>Bacteria</taxon>
        <taxon>Pseudomonadati</taxon>
        <taxon>Pseudomonadota</taxon>
        <taxon>Betaproteobacteria</taxon>
        <taxon>Burkholderiales</taxon>
        <taxon>Comamonadaceae</taxon>
        <taxon>Acidovorax</taxon>
    </lineage>
</organism>
<name>A0A7X0U8L7_9BURK</name>
<evidence type="ECO:0000313" key="1">
    <source>
        <dbReference type="EMBL" id="MBB6558914.1"/>
    </source>
</evidence>
<dbReference type="Proteomes" id="UP000575083">
    <property type="component" value="Unassembled WGS sequence"/>
</dbReference>
<protein>
    <submittedName>
        <fullName evidence="1">Uncharacterized protein</fullName>
    </submittedName>
</protein>
<dbReference type="EMBL" id="JACHLK010000002">
    <property type="protein sequence ID" value="MBB6558914.1"/>
    <property type="molecule type" value="Genomic_DNA"/>
</dbReference>
<reference evidence="1 2" key="1">
    <citation type="submission" date="2020-08" db="EMBL/GenBank/DDBJ databases">
        <title>Functional genomics of gut bacteria from endangered species of beetles.</title>
        <authorList>
            <person name="Carlos-Shanley C."/>
        </authorList>
    </citation>
    <scope>NUCLEOTIDE SEQUENCE [LARGE SCALE GENOMIC DNA]</scope>
    <source>
        <strain evidence="1 2">S00198</strain>
    </source>
</reference>